<protein>
    <submittedName>
        <fullName evidence="1">Alpha/beta hydrolase</fullName>
    </submittedName>
</protein>
<gene>
    <name evidence="1" type="ORF">FK004_18925</name>
</gene>
<keyword evidence="2" id="KW-1185">Reference proteome</keyword>
<sequence length="221" mass="25525">MSRIPVYFMPGLAASSAIFERIRLPEDTFETILLEWTLPLEGETLSQYAKRMAAQVTQENPVLVGVSFGGVLVQEMAQFLKPKKIIIISSVKSNLEFPRRMRFAKTTKAYKLIPTRFMGNIELLAKLPFRGEKVQQRIKLYEKFLSMRERKYLDWALEQIIMWDRVEADANVIHIHGDADEVFPPKYIKGDFLAVPSGTHIMIISKFKWLNEHLPDLILGK</sequence>
<keyword evidence="1" id="KW-0378">Hydrolase</keyword>
<name>A0A2S1LTU8_9FLAO</name>
<proteinExistence type="predicted"/>
<dbReference type="RefSeq" id="WP_108738631.1">
    <property type="nucleotide sequence ID" value="NZ_CP020919.1"/>
</dbReference>
<dbReference type="OrthoDB" id="659408at2"/>
<evidence type="ECO:0000313" key="2">
    <source>
        <dbReference type="Proteomes" id="UP000244677"/>
    </source>
</evidence>
<evidence type="ECO:0000313" key="1">
    <source>
        <dbReference type="EMBL" id="AWG27144.1"/>
    </source>
</evidence>
<dbReference type="Gene3D" id="3.40.50.1820">
    <property type="entry name" value="alpha/beta hydrolase"/>
    <property type="match status" value="1"/>
</dbReference>
<dbReference type="KEGG" id="fki:FK004_18925"/>
<dbReference type="Proteomes" id="UP000244677">
    <property type="component" value="Chromosome"/>
</dbReference>
<dbReference type="GO" id="GO:0016787">
    <property type="term" value="F:hydrolase activity"/>
    <property type="evidence" value="ECO:0007669"/>
    <property type="project" value="UniProtKB-KW"/>
</dbReference>
<reference evidence="1 2" key="1">
    <citation type="submission" date="2017-04" db="EMBL/GenBank/DDBJ databases">
        <title>Complete genome sequence of Flavobacterium kingsejong AJ004.</title>
        <authorList>
            <person name="Lee P.C."/>
        </authorList>
    </citation>
    <scope>NUCLEOTIDE SEQUENCE [LARGE SCALE GENOMIC DNA]</scope>
    <source>
        <strain evidence="1 2">AJ004</strain>
    </source>
</reference>
<organism evidence="1 2">
    <name type="scientific">Flavobacterium kingsejongi</name>
    <dbReference type="NCBI Taxonomy" id="1678728"/>
    <lineage>
        <taxon>Bacteria</taxon>
        <taxon>Pseudomonadati</taxon>
        <taxon>Bacteroidota</taxon>
        <taxon>Flavobacteriia</taxon>
        <taxon>Flavobacteriales</taxon>
        <taxon>Flavobacteriaceae</taxon>
        <taxon>Flavobacterium</taxon>
    </lineage>
</organism>
<dbReference type="AlphaFoldDB" id="A0A2S1LTU8"/>
<dbReference type="EMBL" id="CP020919">
    <property type="protein sequence ID" value="AWG27144.1"/>
    <property type="molecule type" value="Genomic_DNA"/>
</dbReference>
<dbReference type="SUPFAM" id="SSF53474">
    <property type="entry name" value="alpha/beta-Hydrolases"/>
    <property type="match status" value="1"/>
</dbReference>
<accession>A0A2S1LTU8</accession>
<dbReference type="InterPro" id="IPR029058">
    <property type="entry name" value="AB_hydrolase_fold"/>
</dbReference>